<dbReference type="InterPro" id="IPR050090">
    <property type="entry name" value="Tyrosine_recombinase_XerCD"/>
</dbReference>
<keyword evidence="4" id="KW-0233">DNA recombination</keyword>
<organism evidence="9 10">
    <name type="scientific">Gaetbulibacter aquiaggeris</name>
    <dbReference type="NCBI Taxonomy" id="1735373"/>
    <lineage>
        <taxon>Bacteria</taxon>
        <taxon>Pseudomonadati</taxon>
        <taxon>Bacteroidota</taxon>
        <taxon>Flavobacteriia</taxon>
        <taxon>Flavobacteriales</taxon>
        <taxon>Flavobacteriaceae</taxon>
        <taxon>Gaetbulibacter</taxon>
    </lineage>
</organism>
<dbReference type="PROSITE" id="PS51898">
    <property type="entry name" value="TYR_RECOMBINASE"/>
    <property type="match status" value="1"/>
</dbReference>
<dbReference type="RefSeq" id="WP_395438744.1">
    <property type="nucleotide sequence ID" value="NZ_JBAWKC010000004.1"/>
</dbReference>
<evidence type="ECO:0000256" key="6">
    <source>
        <dbReference type="SAM" id="MobiDB-lite"/>
    </source>
</evidence>
<accession>A0ABW7MSF4</accession>
<dbReference type="InterPro" id="IPR002104">
    <property type="entry name" value="Integrase_catalytic"/>
</dbReference>
<dbReference type="CDD" id="cd00397">
    <property type="entry name" value="DNA_BRE_C"/>
    <property type="match status" value="1"/>
</dbReference>
<dbReference type="Pfam" id="PF00589">
    <property type="entry name" value="Phage_integrase"/>
    <property type="match status" value="1"/>
</dbReference>
<evidence type="ECO:0000256" key="4">
    <source>
        <dbReference type="ARBA" id="ARBA00023172"/>
    </source>
</evidence>
<evidence type="ECO:0000259" key="7">
    <source>
        <dbReference type="PROSITE" id="PS51898"/>
    </source>
</evidence>
<evidence type="ECO:0000259" key="8">
    <source>
        <dbReference type="PROSITE" id="PS51900"/>
    </source>
</evidence>
<sequence>MATFNELILLEHESEHDLEHDLAHKKEFSDPKIYTANGNLSKRWYVYYSFRHPETGKLKRMKNIYGAVNTYKTKEDRLSLLTGYRRRLLKLLKDGYNPYHNNTALYQSTLPENNLKAKATESKQTDPQTENRPVFEAPDNSGPSLREAFDYSLQLKDKTVNERTLKDYLYSSNALVKWVKNNRPEIQSIQQLNKKVAMDFLNDKLLKTSSRNRNNIRLNLSSLMQTLVDNEIILSNPMGKIRALRTIPQRNKCYTKDTQEKIFEYLKMQDPVLLLYIKFISYVFVRPIEACRLKVKDLDFTNNTFEFKAKNKSSKTKIIPRILLESLPDLTASHPDSWLFTPGKIGGTWDTQEENKRNYFTKRFKQVVKEPFNLGPDYGLYSFKHTYTTILYRALLEKSSPYAAKSELMEITGHSTMEALEKYLRDIDAYLPDDYSYLYENED</sequence>
<dbReference type="PANTHER" id="PTHR30349:SF41">
    <property type="entry name" value="INTEGRASE_RECOMBINASE PROTEIN MJ0367-RELATED"/>
    <property type="match status" value="1"/>
</dbReference>
<name>A0ABW7MSF4_9FLAO</name>
<dbReference type="SUPFAM" id="SSF56349">
    <property type="entry name" value="DNA breaking-rejoining enzymes"/>
    <property type="match status" value="1"/>
</dbReference>
<reference evidence="9 10" key="1">
    <citation type="submission" date="2024-02" db="EMBL/GenBank/DDBJ databases">
        <title>A Gaetbulibacter species isolated from tidal flats and genomic insights of their niches.</title>
        <authorList>
            <person name="Ye Y."/>
        </authorList>
    </citation>
    <scope>NUCLEOTIDE SEQUENCE [LARGE SCALE GENOMIC DNA]</scope>
    <source>
        <strain evidence="9 10">KEM-8</strain>
    </source>
</reference>
<dbReference type="InterPro" id="IPR010998">
    <property type="entry name" value="Integrase_recombinase_N"/>
</dbReference>
<evidence type="ECO:0000313" key="9">
    <source>
        <dbReference type="EMBL" id="MFH6769515.1"/>
    </source>
</evidence>
<evidence type="ECO:0000256" key="1">
    <source>
        <dbReference type="ARBA" id="ARBA00008857"/>
    </source>
</evidence>
<dbReference type="PANTHER" id="PTHR30349">
    <property type="entry name" value="PHAGE INTEGRASE-RELATED"/>
    <property type="match status" value="1"/>
</dbReference>
<dbReference type="PROSITE" id="PS51900">
    <property type="entry name" value="CB"/>
    <property type="match status" value="1"/>
</dbReference>
<evidence type="ECO:0000256" key="3">
    <source>
        <dbReference type="ARBA" id="ARBA00023125"/>
    </source>
</evidence>
<dbReference type="Gene3D" id="1.10.150.130">
    <property type="match status" value="1"/>
</dbReference>
<comment type="caution">
    <text evidence="9">The sequence shown here is derived from an EMBL/GenBank/DDBJ whole genome shotgun (WGS) entry which is preliminary data.</text>
</comment>
<protein>
    <submittedName>
        <fullName evidence="9">Site-specific integrase</fullName>
    </submittedName>
</protein>
<dbReference type="InterPro" id="IPR013762">
    <property type="entry name" value="Integrase-like_cat_sf"/>
</dbReference>
<evidence type="ECO:0000256" key="5">
    <source>
        <dbReference type="PROSITE-ProRule" id="PRU01248"/>
    </source>
</evidence>
<proteinExistence type="inferred from homology"/>
<dbReference type="Gene3D" id="1.10.443.10">
    <property type="entry name" value="Intergrase catalytic core"/>
    <property type="match status" value="1"/>
</dbReference>
<dbReference type="InterPro" id="IPR044068">
    <property type="entry name" value="CB"/>
</dbReference>
<evidence type="ECO:0000313" key="10">
    <source>
        <dbReference type="Proteomes" id="UP001610104"/>
    </source>
</evidence>
<keyword evidence="10" id="KW-1185">Reference proteome</keyword>
<dbReference type="EMBL" id="JBAWKC010000004">
    <property type="protein sequence ID" value="MFH6769515.1"/>
    <property type="molecule type" value="Genomic_DNA"/>
</dbReference>
<feature type="region of interest" description="Disordered" evidence="6">
    <location>
        <begin position="117"/>
        <end position="140"/>
    </location>
</feature>
<feature type="domain" description="Core-binding (CB)" evidence="8">
    <location>
        <begin position="140"/>
        <end position="228"/>
    </location>
</feature>
<dbReference type="InterPro" id="IPR011010">
    <property type="entry name" value="DNA_brk_join_enz"/>
</dbReference>
<dbReference type="Proteomes" id="UP001610104">
    <property type="component" value="Unassembled WGS sequence"/>
</dbReference>
<comment type="similarity">
    <text evidence="1">Belongs to the 'phage' integrase family.</text>
</comment>
<keyword evidence="2" id="KW-0229">DNA integration</keyword>
<gene>
    <name evidence="9" type="ORF">V8G56_12260</name>
</gene>
<feature type="domain" description="Tyr recombinase" evidence="7">
    <location>
        <begin position="249"/>
        <end position="436"/>
    </location>
</feature>
<keyword evidence="3 5" id="KW-0238">DNA-binding</keyword>
<evidence type="ECO:0000256" key="2">
    <source>
        <dbReference type="ARBA" id="ARBA00022908"/>
    </source>
</evidence>